<feature type="non-terminal residue" evidence="2">
    <location>
        <position position="1"/>
    </location>
</feature>
<evidence type="ECO:0000313" key="3">
    <source>
        <dbReference type="EMBL" id="KAF6753384.1"/>
    </source>
</evidence>
<proteinExistence type="predicted"/>
<dbReference type="EMBL" id="JACGCI010000039">
    <property type="protein sequence ID" value="KAF6753382.1"/>
    <property type="molecule type" value="Genomic_DNA"/>
</dbReference>
<name>A0A8H6HVZ2_9AGAR</name>
<organism evidence="2 4">
    <name type="scientific">Ephemerocybe angulata</name>
    <dbReference type="NCBI Taxonomy" id="980116"/>
    <lineage>
        <taxon>Eukaryota</taxon>
        <taxon>Fungi</taxon>
        <taxon>Dikarya</taxon>
        <taxon>Basidiomycota</taxon>
        <taxon>Agaricomycotina</taxon>
        <taxon>Agaricomycetes</taxon>
        <taxon>Agaricomycetidae</taxon>
        <taxon>Agaricales</taxon>
        <taxon>Agaricineae</taxon>
        <taxon>Psathyrellaceae</taxon>
        <taxon>Ephemerocybe</taxon>
    </lineage>
</organism>
<reference evidence="2 4" key="1">
    <citation type="submission" date="2020-07" db="EMBL/GenBank/DDBJ databases">
        <title>Comparative genomics of pyrophilous fungi reveals a link between fire events and developmental genes.</title>
        <authorList>
            <consortium name="DOE Joint Genome Institute"/>
            <person name="Steindorff A.S."/>
            <person name="Carver A."/>
            <person name="Calhoun S."/>
            <person name="Stillman K."/>
            <person name="Liu H."/>
            <person name="Lipzen A."/>
            <person name="Pangilinan J."/>
            <person name="Labutti K."/>
            <person name="Bruns T.D."/>
            <person name="Grigoriev I.V."/>
        </authorList>
    </citation>
    <scope>NUCLEOTIDE SEQUENCE [LARGE SCALE GENOMIC DNA]</scope>
    <source>
        <strain evidence="2 4">CBS 144469</strain>
    </source>
</reference>
<keyword evidence="4" id="KW-1185">Reference proteome</keyword>
<protein>
    <recommendedName>
        <fullName evidence="5">Secreted protein</fullName>
    </recommendedName>
</protein>
<evidence type="ECO:0000313" key="4">
    <source>
        <dbReference type="Proteomes" id="UP000521943"/>
    </source>
</evidence>
<feature type="signal peptide" evidence="1">
    <location>
        <begin position="1"/>
        <end position="22"/>
    </location>
</feature>
<evidence type="ECO:0000256" key="1">
    <source>
        <dbReference type="SAM" id="SignalP"/>
    </source>
</evidence>
<evidence type="ECO:0008006" key="5">
    <source>
        <dbReference type="Google" id="ProtNLM"/>
    </source>
</evidence>
<sequence>MGYSVRVTITLFCIPLPSAVLGEPVSRNSKNRISNRAPQNLNHHAFSAPEHQLRLFSFPSFLFCTDDSLSGIWQRHNSERGIDRREARGNFMDSR</sequence>
<gene>
    <name evidence="2" type="ORF">DFP72DRAFT_901542</name>
    <name evidence="3" type="ORF">DFP72DRAFT_901554</name>
</gene>
<feature type="chain" id="PRO_5036266542" description="Secreted protein" evidence="1">
    <location>
        <begin position="23"/>
        <end position="95"/>
    </location>
</feature>
<comment type="caution">
    <text evidence="2">The sequence shown here is derived from an EMBL/GenBank/DDBJ whole genome shotgun (WGS) entry which is preliminary data.</text>
</comment>
<dbReference type="EMBL" id="JACGCI010000039">
    <property type="protein sequence ID" value="KAF6753384.1"/>
    <property type="molecule type" value="Genomic_DNA"/>
</dbReference>
<dbReference type="AlphaFoldDB" id="A0A8H6HVZ2"/>
<accession>A0A8H6HVZ2</accession>
<keyword evidence="1" id="KW-0732">Signal</keyword>
<evidence type="ECO:0000313" key="2">
    <source>
        <dbReference type="EMBL" id="KAF6753382.1"/>
    </source>
</evidence>
<dbReference type="Proteomes" id="UP000521943">
    <property type="component" value="Unassembled WGS sequence"/>
</dbReference>